<feature type="transmembrane region" description="Helical" evidence="9">
    <location>
        <begin position="239"/>
        <end position="268"/>
    </location>
</feature>
<dbReference type="HOGENOM" id="CLU_015355_0_1_2"/>
<dbReference type="OrthoDB" id="101311at2157"/>
<reference evidence="11" key="1">
    <citation type="journal article" date="2009" name="BMC Genomics">
        <title>The complete genome sequence of Staphylothermus marinus reveals differences in sulfur metabolism among heterotrophic Crenarchaeota.</title>
        <authorList>
            <person name="Anderson I.J."/>
            <person name="Dharmarajan L."/>
            <person name="Rodriguez J."/>
            <person name="Hooper S."/>
            <person name="Porat I."/>
            <person name="Ulrich L.E."/>
            <person name="Elkins J.G."/>
            <person name="Mavromatis K."/>
            <person name="Sun H."/>
            <person name="Land M."/>
            <person name="Lapidus A."/>
            <person name="Lucas S."/>
            <person name="Barry K."/>
            <person name="Huber H."/>
            <person name="Zhulin I.B."/>
            <person name="Whitman W.B."/>
            <person name="Mukhopadhyay B."/>
            <person name="Woese C."/>
            <person name="Bristow J."/>
            <person name="Kyrpides N."/>
        </authorList>
    </citation>
    <scope>NUCLEOTIDE SEQUENCE [LARGE SCALE GENOMIC DNA]</scope>
    <source>
        <strain evidence="11">ATCC 43588 / DSM 3639 / JCM 9404 / F1</strain>
    </source>
</reference>
<feature type="transmembrane region" description="Helical" evidence="9">
    <location>
        <begin position="108"/>
        <end position="130"/>
    </location>
</feature>
<evidence type="ECO:0000313" key="10">
    <source>
        <dbReference type="EMBL" id="ABN69776.1"/>
    </source>
</evidence>
<dbReference type="Proteomes" id="UP000000254">
    <property type="component" value="Chromosome"/>
</dbReference>
<evidence type="ECO:0000256" key="5">
    <source>
        <dbReference type="ARBA" id="ARBA00022592"/>
    </source>
</evidence>
<feature type="transmembrane region" description="Helical" evidence="9">
    <location>
        <begin position="196"/>
        <end position="219"/>
    </location>
</feature>
<comment type="function">
    <text evidence="1">Potential transporter for phosphate.</text>
</comment>
<dbReference type="PANTHER" id="PTHR11101">
    <property type="entry name" value="PHOSPHATE TRANSPORTER"/>
    <property type="match status" value="1"/>
</dbReference>
<evidence type="ECO:0000256" key="8">
    <source>
        <dbReference type="ARBA" id="ARBA00023136"/>
    </source>
</evidence>
<dbReference type="InterPro" id="IPR001204">
    <property type="entry name" value="Phos_transporter"/>
</dbReference>
<evidence type="ECO:0000256" key="6">
    <source>
        <dbReference type="ARBA" id="ARBA00022692"/>
    </source>
</evidence>
<dbReference type="AlphaFoldDB" id="A3DMB6"/>
<feature type="transmembrane region" description="Helical" evidence="9">
    <location>
        <begin position="137"/>
        <end position="158"/>
    </location>
</feature>
<dbReference type="EMBL" id="CP000575">
    <property type="protein sequence ID" value="ABN69776.1"/>
    <property type="molecule type" value="Genomic_DNA"/>
</dbReference>
<reference evidence="10 11" key="2">
    <citation type="journal article" date="2009" name="Stand. Genomic Sci.">
        <title>Complete genome sequence of Staphylothermus marinus Stetter and Fiala 1986 type strain F1.</title>
        <authorList>
            <person name="Anderson I.J."/>
            <person name="Sun H."/>
            <person name="Lapidus A."/>
            <person name="Copeland A."/>
            <person name="Glavina Del Rio T."/>
            <person name="Tice H."/>
            <person name="Dalin E."/>
            <person name="Lucas S."/>
            <person name="Barry K."/>
            <person name="Land M."/>
            <person name="Richardson P."/>
            <person name="Huber H."/>
            <person name="Kyrpides N.C."/>
        </authorList>
    </citation>
    <scope>NUCLEOTIDE SEQUENCE [LARGE SCALE GENOMIC DNA]</scope>
    <source>
        <strain evidence="11">ATCC 43588 / DSM 3639 / JCM 9404 / F1</strain>
    </source>
</reference>
<evidence type="ECO:0000256" key="2">
    <source>
        <dbReference type="ARBA" id="ARBA00004141"/>
    </source>
</evidence>
<dbReference type="GeneID" id="4907396"/>
<accession>A3DMB6</accession>
<dbReference type="eggNOG" id="arCOG02267">
    <property type="taxonomic scope" value="Archaea"/>
</dbReference>
<comment type="similarity">
    <text evidence="3 9">Belongs to the inorganic phosphate transporter (PiT) (TC 2.A.20) family.</text>
</comment>
<dbReference type="PANTHER" id="PTHR11101:SF80">
    <property type="entry name" value="PHOSPHATE TRANSPORTER"/>
    <property type="match status" value="1"/>
</dbReference>
<evidence type="ECO:0000256" key="7">
    <source>
        <dbReference type="ARBA" id="ARBA00022989"/>
    </source>
</evidence>
<keyword evidence="5 9" id="KW-0592">Phosphate transport</keyword>
<feature type="transmembrane region" description="Helical" evidence="9">
    <location>
        <begin position="170"/>
        <end position="189"/>
    </location>
</feature>
<dbReference type="STRING" id="399550.Smar_0670"/>
<feature type="transmembrane region" description="Helical" evidence="9">
    <location>
        <begin position="363"/>
        <end position="384"/>
    </location>
</feature>
<dbReference type="GO" id="GO:0016020">
    <property type="term" value="C:membrane"/>
    <property type="evidence" value="ECO:0007669"/>
    <property type="project" value="UniProtKB-SubCell"/>
</dbReference>
<feature type="transmembrane region" description="Helical" evidence="9">
    <location>
        <begin position="275"/>
        <end position="296"/>
    </location>
</feature>
<feature type="transmembrane region" description="Helical" evidence="9">
    <location>
        <begin position="84"/>
        <end position="102"/>
    </location>
</feature>
<dbReference type="KEGG" id="smr:Smar_0670"/>
<protein>
    <recommendedName>
        <fullName evidence="9">Phosphate transporter</fullName>
    </recommendedName>
</protein>
<gene>
    <name evidence="10" type="ordered locus">Smar_0670</name>
</gene>
<dbReference type="RefSeq" id="WP_011838967.1">
    <property type="nucleotide sequence ID" value="NC_009033.1"/>
</dbReference>
<dbReference type="GO" id="GO:0035435">
    <property type="term" value="P:phosphate ion transmembrane transport"/>
    <property type="evidence" value="ECO:0007669"/>
    <property type="project" value="TreeGrafter"/>
</dbReference>
<dbReference type="Pfam" id="PF01384">
    <property type="entry name" value="PHO4"/>
    <property type="match status" value="1"/>
</dbReference>
<organism evidence="10 11">
    <name type="scientific">Staphylothermus marinus (strain ATCC 43588 / DSM 3639 / JCM 9404 / F1)</name>
    <dbReference type="NCBI Taxonomy" id="399550"/>
    <lineage>
        <taxon>Archaea</taxon>
        <taxon>Thermoproteota</taxon>
        <taxon>Thermoprotei</taxon>
        <taxon>Desulfurococcales</taxon>
        <taxon>Desulfurococcaceae</taxon>
        <taxon>Staphylothermus</taxon>
    </lineage>
</organism>
<sequence length="390" mass="41170">MDLLWFTIGVLAAFFVAWNNGSNNAPNAIGTAVGAKVLDVRKALMIATIASFAGSISLGIYVTDTVMRGIVNTLNMPAPYVVKGMVSVLLATGVWTLISTYLKVPMSVHVEIIGGIIGFGLSIGSSFISWGTVLKIMVAWLIVPFAAAGIAYILYPVFSRSFREKRLAKTSLIAASYITATTPTILILVKTISVSSIVYASITTIIIGTLATIIVYLYWKRRIAEGGSPLHEASRILLIMVAAAMAFSFGSNDVANSAGPLAAILYALGIKESLTAMWIAIIVASIGLSAGIIMWGSKIIDTIGEKISPLTPPTAYVAQLSATLTMLVASRLGLPVSTSMAIVGGVMGVGFSRGTRSVNLKLLARIFTLWLISLPATMSIAYLLTISLLI</sequence>
<dbReference type="GO" id="GO:0005315">
    <property type="term" value="F:phosphate transmembrane transporter activity"/>
    <property type="evidence" value="ECO:0007669"/>
    <property type="project" value="InterPro"/>
</dbReference>
<evidence type="ECO:0000313" key="11">
    <source>
        <dbReference type="Proteomes" id="UP000000254"/>
    </source>
</evidence>
<evidence type="ECO:0000256" key="4">
    <source>
        <dbReference type="ARBA" id="ARBA00022448"/>
    </source>
</evidence>
<evidence type="ECO:0000256" key="1">
    <source>
        <dbReference type="ARBA" id="ARBA00001981"/>
    </source>
</evidence>
<keyword evidence="11" id="KW-1185">Reference proteome</keyword>
<name>A3DMB6_STAMF</name>
<comment type="subcellular location">
    <subcellularLocation>
        <location evidence="2 9">Membrane</location>
        <topology evidence="2 9">Multi-pass membrane protein</topology>
    </subcellularLocation>
</comment>
<keyword evidence="7 9" id="KW-1133">Transmembrane helix</keyword>
<keyword evidence="4 9" id="KW-0813">Transport</keyword>
<feature type="transmembrane region" description="Helical" evidence="9">
    <location>
        <begin position="44"/>
        <end position="63"/>
    </location>
</feature>
<keyword evidence="8 9" id="KW-0472">Membrane</keyword>
<proteinExistence type="inferred from homology"/>
<feature type="transmembrane region" description="Helical" evidence="9">
    <location>
        <begin position="332"/>
        <end position="351"/>
    </location>
</feature>
<evidence type="ECO:0000256" key="9">
    <source>
        <dbReference type="RuleBase" id="RU363058"/>
    </source>
</evidence>
<keyword evidence="6 9" id="KW-0812">Transmembrane</keyword>
<evidence type="ECO:0000256" key="3">
    <source>
        <dbReference type="ARBA" id="ARBA00009916"/>
    </source>
</evidence>